<dbReference type="EMBL" id="QJJK01000001">
    <property type="protein sequence ID" value="PXW64766.1"/>
    <property type="molecule type" value="Genomic_DNA"/>
</dbReference>
<dbReference type="AlphaFoldDB" id="A0A2V3UHX0"/>
<dbReference type="Pfam" id="PF01361">
    <property type="entry name" value="Tautomerase"/>
    <property type="match status" value="1"/>
</dbReference>
<proteinExistence type="predicted"/>
<dbReference type="Gene3D" id="3.30.429.10">
    <property type="entry name" value="Macrophage Migration Inhibitory Factor"/>
    <property type="match status" value="1"/>
</dbReference>
<gene>
    <name evidence="3" type="ORF">C7450_101525</name>
</gene>
<keyword evidence="3" id="KW-0670">Pyruvate</keyword>
<evidence type="ECO:0000313" key="3">
    <source>
        <dbReference type="EMBL" id="PXW64766.1"/>
    </source>
</evidence>
<name>A0A2V3UHX0_9HYPH</name>
<dbReference type="Proteomes" id="UP000248021">
    <property type="component" value="Unassembled WGS sequence"/>
</dbReference>
<accession>A0A2V3UHX0</accession>
<evidence type="ECO:0000313" key="4">
    <source>
        <dbReference type="Proteomes" id="UP000248021"/>
    </source>
</evidence>
<organism evidence="3 4">
    <name type="scientific">Chelatococcus asaccharovorans</name>
    <dbReference type="NCBI Taxonomy" id="28210"/>
    <lineage>
        <taxon>Bacteria</taxon>
        <taxon>Pseudomonadati</taxon>
        <taxon>Pseudomonadota</taxon>
        <taxon>Alphaproteobacteria</taxon>
        <taxon>Hyphomicrobiales</taxon>
        <taxon>Chelatococcaceae</taxon>
        <taxon>Chelatococcus</taxon>
    </lineage>
</organism>
<evidence type="ECO:0000256" key="1">
    <source>
        <dbReference type="ARBA" id="ARBA00023235"/>
    </source>
</evidence>
<dbReference type="OrthoDB" id="8635217at2"/>
<evidence type="ECO:0000259" key="2">
    <source>
        <dbReference type="Pfam" id="PF01361"/>
    </source>
</evidence>
<protein>
    <submittedName>
        <fullName evidence="3">Phenylpyruvate tautomerase PptA (4-oxalocrotonate tautomerase family)</fullName>
    </submittedName>
</protein>
<keyword evidence="4" id="KW-1185">Reference proteome</keyword>
<dbReference type="SUPFAM" id="SSF54427">
    <property type="entry name" value="NTF2-like"/>
    <property type="match status" value="1"/>
</dbReference>
<dbReference type="SUPFAM" id="SSF55331">
    <property type="entry name" value="Tautomerase/MIF"/>
    <property type="match status" value="1"/>
</dbReference>
<comment type="caution">
    <text evidence="3">The sequence shown here is derived from an EMBL/GenBank/DDBJ whole genome shotgun (WGS) entry which is preliminary data.</text>
</comment>
<dbReference type="InterPro" id="IPR032710">
    <property type="entry name" value="NTF2-like_dom_sf"/>
</dbReference>
<dbReference type="InterPro" id="IPR014347">
    <property type="entry name" value="Tautomerase/MIF_sf"/>
</dbReference>
<dbReference type="GO" id="GO:0016853">
    <property type="term" value="F:isomerase activity"/>
    <property type="evidence" value="ECO:0007669"/>
    <property type="project" value="UniProtKB-KW"/>
</dbReference>
<feature type="domain" description="4-oxalocrotonate tautomerase-like" evidence="2">
    <location>
        <begin position="2"/>
        <end position="57"/>
    </location>
</feature>
<reference evidence="3 4" key="1">
    <citation type="submission" date="2018-05" db="EMBL/GenBank/DDBJ databases">
        <title>Genomic Encyclopedia of Type Strains, Phase IV (KMG-IV): sequencing the most valuable type-strain genomes for metagenomic binning, comparative biology and taxonomic classification.</title>
        <authorList>
            <person name="Goeker M."/>
        </authorList>
    </citation>
    <scope>NUCLEOTIDE SEQUENCE [LARGE SCALE GENOMIC DNA]</scope>
    <source>
        <strain evidence="3 4">DSM 6462</strain>
    </source>
</reference>
<dbReference type="InterPro" id="IPR004370">
    <property type="entry name" value="4-OT-like_dom"/>
</dbReference>
<keyword evidence="1" id="KW-0413">Isomerase</keyword>
<sequence>MPVVETTVIEGYDAATKARLLKGMTRVVRSVMAAPPDGVVTILREVSPSAYARGGVSRVPGPPLPPATEVAAQLAESLAKGDAAAASTLVTEDFVAVDSEGRGTGLVDALAAAQQAGKRYESFVEALTDDGSLVFGHGTLASGKRFIDRFRLAGPVIAEQVSW</sequence>
<dbReference type="RefSeq" id="WP_110372800.1">
    <property type="nucleotide sequence ID" value="NZ_JAHBRY010000001.1"/>
</dbReference>